<dbReference type="PANTHER" id="PTHR15036">
    <property type="entry name" value="PIKACHURIN-LIKE PROTEIN"/>
    <property type="match status" value="1"/>
</dbReference>
<protein>
    <submittedName>
        <fullName evidence="6">LAM_G_DOMAIN domain-containing protein</fullName>
    </submittedName>
</protein>
<dbReference type="SUPFAM" id="SSF49899">
    <property type="entry name" value="Concanavalin A-like lectins/glucanases"/>
    <property type="match status" value="2"/>
</dbReference>
<dbReference type="AlphaFoldDB" id="A0A183CUA2"/>
<dbReference type="EMBL" id="UYRT01000028">
    <property type="protein sequence ID" value="VDK27144.1"/>
    <property type="molecule type" value="Genomic_DNA"/>
</dbReference>
<feature type="domain" description="Laminin G" evidence="3">
    <location>
        <begin position="82"/>
        <end position="290"/>
    </location>
</feature>
<evidence type="ECO:0000256" key="1">
    <source>
        <dbReference type="PROSITE-ProRule" id="PRU00122"/>
    </source>
</evidence>
<evidence type="ECO:0000313" key="5">
    <source>
        <dbReference type="Proteomes" id="UP000271098"/>
    </source>
</evidence>
<comment type="caution">
    <text evidence="1">Lacks conserved residue(s) required for the propagation of feature annotation.</text>
</comment>
<accession>A0A183CUA2</accession>
<evidence type="ECO:0000313" key="6">
    <source>
        <dbReference type="WBParaSite" id="GPUH_0000004201-mRNA-1"/>
    </source>
</evidence>
<dbReference type="Proteomes" id="UP000271098">
    <property type="component" value="Unassembled WGS sequence"/>
</dbReference>
<dbReference type="InterPro" id="IPR050372">
    <property type="entry name" value="Neurexin-related_CASP"/>
</dbReference>
<dbReference type="PANTHER" id="PTHR15036:SF94">
    <property type="entry name" value="INTESTINAL NEUREXIN-LIKE"/>
    <property type="match status" value="1"/>
</dbReference>
<dbReference type="InterPro" id="IPR013320">
    <property type="entry name" value="ConA-like_dom_sf"/>
</dbReference>
<dbReference type="WBParaSite" id="GPUH_0000004201-mRNA-1">
    <property type="protein sequence ID" value="GPUH_0000004201-mRNA-1"/>
    <property type="gene ID" value="GPUH_0000004201"/>
</dbReference>
<evidence type="ECO:0000259" key="3">
    <source>
        <dbReference type="PROSITE" id="PS50025"/>
    </source>
</evidence>
<name>A0A183CUA2_9BILA</name>
<evidence type="ECO:0000256" key="2">
    <source>
        <dbReference type="SAM" id="MobiDB-lite"/>
    </source>
</evidence>
<organism evidence="6">
    <name type="scientific">Gongylonema pulchrum</name>
    <dbReference type="NCBI Taxonomy" id="637853"/>
    <lineage>
        <taxon>Eukaryota</taxon>
        <taxon>Metazoa</taxon>
        <taxon>Ecdysozoa</taxon>
        <taxon>Nematoda</taxon>
        <taxon>Chromadorea</taxon>
        <taxon>Rhabditida</taxon>
        <taxon>Spirurina</taxon>
        <taxon>Spiruromorpha</taxon>
        <taxon>Spiruroidea</taxon>
        <taxon>Gongylonematidae</taxon>
        <taxon>Gongylonema</taxon>
    </lineage>
</organism>
<keyword evidence="5" id="KW-1185">Reference proteome</keyword>
<dbReference type="InterPro" id="IPR001791">
    <property type="entry name" value="Laminin_G"/>
</dbReference>
<sequence>MAIYSGSYGFTGCVRQILIDGQLKAVESNLQSDCENKCDTHACQQESRCIEEFTLGTVICVCKNEILHSGDLCQNSINYGTEVSFHDAKRAFLKIQNPAIENAMMQRILFSFRTDRRDALLFYLHDQLYNFVQVHLSEHCRVILTLNFNRTVRRCEVVAKWIQVMIFQWPDRIELNVDDEICQITGHRILSPEFIKKFDISSDIDDVVEPPVSPLGVENSEQTRDYVLVFAGGVPTANYFGSLDPIYQSNVPNLLGCLRGLMLGTQLLDMRNRSFWSHYQTETDMIIAGCETGCHKIENLCKNGGHCAVQWTKSYIIDEASCNCARTSYYGEFCDQDSGAYFMGKTLLVFNAGEIFEKVIYDWSQIGEHTFNFAFSTTADWDISKSQVLATVHFEFNRIMEIVLCKNGSLNVGITSTDTSYVFTFPYNYNDGYRHFFQSTFRSRKPLKIAIDSWEHVFPNEIVTGLSLAFATKFIFGGPVMAYDFEQEPVSKKMTHHNYTGCLSNIEIDMNVARMHFKPILYLRKPTLEFAQSAFIVGDTPQFGACNAFLIPGSIPCDGAGHEHLPLIPDDKTSEIIKSTDPPYKIKDEYILPEPDHHLGKNQAFGAPLSAGVHPVTSYDGKNSGFVAGQQKSAPQDYRVRP</sequence>
<reference evidence="6" key="1">
    <citation type="submission" date="2016-06" db="UniProtKB">
        <authorList>
            <consortium name="WormBaseParasite"/>
        </authorList>
    </citation>
    <scope>IDENTIFICATION</scope>
</reference>
<dbReference type="Gene3D" id="2.60.120.200">
    <property type="match status" value="2"/>
</dbReference>
<reference evidence="4 5" key="2">
    <citation type="submission" date="2018-11" db="EMBL/GenBank/DDBJ databases">
        <authorList>
            <consortium name="Pathogen Informatics"/>
        </authorList>
    </citation>
    <scope>NUCLEOTIDE SEQUENCE [LARGE SCALE GENOMIC DNA]</scope>
</reference>
<proteinExistence type="predicted"/>
<evidence type="ECO:0000313" key="4">
    <source>
        <dbReference type="EMBL" id="VDK27144.1"/>
    </source>
</evidence>
<dbReference type="PROSITE" id="PS50025">
    <property type="entry name" value="LAM_G_DOMAIN"/>
    <property type="match status" value="1"/>
</dbReference>
<dbReference type="OrthoDB" id="5832292at2759"/>
<gene>
    <name evidence="4" type="ORF">GPUH_LOCUS43</name>
</gene>
<feature type="region of interest" description="Disordered" evidence="2">
    <location>
        <begin position="622"/>
        <end position="642"/>
    </location>
</feature>